<accession>I2GNI2</accession>
<protein>
    <submittedName>
        <fullName evidence="8">Transcriptional regulatory protein rprY</fullName>
    </submittedName>
</protein>
<dbReference type="SUPFAM" id="SSF52172">
    <property type="entry name" value="CheY-like"/>
    <property type="match status" value="1"/>
</dbReference>
<dbReference type="eggNOG" id="COG0745">
    <property type="taxonomic scope" value="Bacteria"/>
</dbReference>
<gene>
    <name evidence="8" type="primary">rprY</name>
    <name evidence="8" type="ORF">BN8_04719</name>
</gene>
<keyword evidence="2" id="KW-0902">Two-component regulatory system</keyword>
<evidence type="ECO:0000256" key="2">
    <source>
        <dbReference type="ARBA" id="ARBA00023012"/>
    </source>
</evidence>
<feature type="modified residue" description="4-aspartylphosphate" evidence="4">
    <location>
        <position position="92"/>
    </location>
</feature>
<dbReference type="Gene3D" id="3.40.50.2300">
    <property type="match status" value="1"/>
</dbReference>
<dbReference type="InterPro" id="IPR001867">
    <property type="entry name" value="OmpR/PhoB-type_DNA-bd"/>
</dbReference>
<name>I2GNI2_9BACT</name>
<dbReference type="CDD" id="cd00383">
    <property type="entry name" value="trans_reg_C"/>
    <property type="match status" value="1"/>
</dbReference>
<dbReference type="InterPro" id="IPR001789">
    <property type="entry name" value="Sig_transdc_resp-reg_receiver"/>
</dbReference>
<dbReference type="Pfam" id="PF00486">
    <property type="entry name" value="Trans_reg_C"/>
    <property type="match status" value="1"/>
</dbReference>
<evidence type="ECO:0000313" key="8">
    <source>
        <dbReference type="EMBL" id="CCH55460.1"/>
    </source>
</evidence>
<dbReference type="CDD" id="cd17574">
    <property type="entry name" value="REC_OmpR"/>
    <property type="match status" value="1"/>
</dbReference>
<organism evidence="8 9">
    <name type="scientific">Fibrisoma limi BUZ 3</name>
    <dbReference type="NCBI Taxonomy" id="1185876"/>
    <lineage>
        <taxon>Bacteria</taxon>
        <taxon>Pseudomonadati</taxon>
        <taxon>Bacteroidota</taxon>
        <taxon>Cytophagia</taxon>
        <taxon>Cytophagales</taxon>
        <taxon>Spirosomataceae</taxon>
        <taxon>Fibrisoma</taxon>
    </lineage>
</organism>
<dbReference type="PROSITE" id="PS50110">
    <property type="entry name" value="RESPONSE_REGULATORY"/>
    <property type="match status" value="1"/>
</dbReference>
<evidence type="ECO:0000256" key="4">
    <source>
        <dbReference type="PROSITE-ProRule" id="PRU00169"/>
    </source>
</evidence>
<dbReference type="Gene3D" id="6.10.250.690">
    <property type="match status" value="1"/>
</dbReference>
<evidence type="ECO:0000259" key="6">
    <source>
        <dbReference type="PROSITE" id="PS50110"/>
    </source>
</evidence>
<sequence length="266" mass="30619">MSNRWPVRTAGVFSWSVNWEVAVRFLFAAPCLQFRTMNPPKAHILFVEDDVNLGFVTRDNLEMAQFAVTHCTTGTQAWHTFKPGKFDVCLLDVMLPQCDGFTLARQIRAVDAQVPILFLSALSDKDDRIQGLRLGADDYLTKPFSIEELLLKIDVFLRRSRSKSVLTDRNRLAGIAFDYQNLMLTINDQAQLLTHREADVLAYLLERPNALIRREELLRAIWGDDDYFMGRSLDVFISRLRKRFADHPAIRIENVHGVGFVFRQNT</sequence>
<dbReference type="Gene3D" id="1.10.10.10">
    <property type="entry name" value="Winged helix-like DNA-binding domain superfamily/Winged helix DNA-binding domain"/>
    <property type="match status" value="1"/>
</dbReference>
<reference evidence="8 9" key="1">
    <citation type="journal article" date="2012" name="J. Bacteriol.">
        <title>Genome Sequence of the Filamentous Bacterium Fibrisoma limi BUZ 3T.</title>
        <authorList>
            <person name="Filippini M."/>
            <person name="Qi W."/>
            <person name="Jaenicke S."/>
            <person name="Goesmann A."/>
            <person name="Smits T.H."/>
            <person name="Bagheri H.C."/>
        </authorList>
    </citation>
    <scope>NUCLEOTIDE SEQUENCE [LARGE SCALE GENOMIC DNA]</scope>
    <source>
        <strain evidence="9">BUZ 3T</strain>
    </source>
</reference>
<dbReference type="InterPro" id="IPR011006">
    <property type="entry name" value="CheY-like_superfamily"/>
</dbReference>
<dbReference type="PANTHER" id="PTHR48111:SF40">
    <property type="entry name" value="PHOSPHATE REGULON TRANSCRIPTIONAL REGULATORY PROTEIN PHOB"/>
    <property type="match status" value="1"/>
</dbReference>
<proteinExistence type="predicted"/>
<feature type="DNA-binding region" description="OmpR/PhoB-type" evidence="5">
    <location>
        <begin position="167"/>
        <end position="264"/>
    </location>
</feature>
<keyword evidence="9" id="KW-1185">Reference proteome</keyword>
<dbReference type="PANTHER" id="PTHR48111">
    <property type="entry name" value="REGULATOR OF RPOS"/>
    <property type="match status" value="1"/>
</dbReference>
<keyword evidence="1 4" id="KW-0597">Phosphoprotein</keyword>
<keyword evidence="3 5" id="KW-0238">DNA-binding</keyword>
<dbReference type="Pfam" id="PF00072">
    <property type="entry name" value="Response_reg"/>
    <property type="match status" value="1"/>
</dbReference>
<dbReference type="GO" id="GO:0032993">
    <property type="term" value="C:protein-DNA complex"/>
    <property type="evidence" value="ECO:0007669"/>
    <property type="project" value="TreeGrafter"/>
</dbReference>
<dbReference type="SMART" id="SM00862">
    <property type="entry name" value="Trans_reg_C"/>
    <property type="match status" value="1"/>
</dbReference>
<dbReference type="GO" id="GO:0005829">
    <property type="term" value="C:cytosol"/>
    <property type="evidence" value="ECO:0007669"/>
    <property type="project" value="TreeGrafter"/>
</dbReference>
<dbReference type="SUPFAM" id="SSF46894">
    <property type="entry name" value="C-terminal effector domain of the bipartite response regulators"/>
    <property type="match status" value="1"/>
</dbReference>
<dbReference type="SMART" id="SM00448">
    <property type="entry name" value="REC"/>
    <property type="match status" value="1"/>
</dbReference>
<evidence type="ECO:0000256" key="5">
    <source>
        <dbReference type="PROSITE-ProRule" id="PRU01091"/>
    </source>
</evidence>
<dbReference type="PROSITE" id="PS51755">
    <property type="entry name" value="OMPR_PHOB"/>
    <property type="match status" value="1"/>
</dbReference>
<feature type="domain" description="OmpR/PhoB-type" evidence="7">
    <location>
        <begin position="167"/>
        <end position="264"/>
    </location>
</feature>
<dbReference type="InterPro" id="IPR016032">
    <property type="entry name" value="Sig_transdc_resp-reg_C-effctor"/>
</dbReference>
<dbReference type="InterPro" id="IPR036388">
    <property type="entry name" value="WH-like_DNA-bd_sf"/>
</dbReference>
<evidence type="ECO:0000256" key="1">
    <source>
        <dbReference type="ARBA" id="ARBA00022553"/>
    </source>
</evidence>
<dbReference type="STRING" id="1185876.BN8_04719"/>
<dbReference type="AlphaFoldDB" id="I2GNI2"/>
<evidence type="ECO:0000313" key="9">
    <source>
        <dbReference type="Proteomes" id="UP000009309"/>
    </source>
</evidence>
<dbReference type="Proteomes" id="UP000009309">
    <property type="component" value="Unassembled WGS sequence"/>
</dbReference>
<evidence type="ECO:0000259" key="7">
    <source>
        <dbReference type="PROSITE" id="PS51755"/>
    </source>
</evidence>
<dbReference type="GO" id="GO:0000976">
    <property type="term" value="F:transcription cis-regulatory region binding"/>
    <property type="evidence" value="ECO:0007669"/>
    <property type="project" value="TreeGrafter"/>
</dbReference>
<feature type="domain" description="Response regulatory" evidence="6">
    <location>
        <begin position="43"/>
        <end position="157"/>
    </location>
</feature>
<dbReference type="GO" id="GO:0006355">
    <property type="term" value="P:regulation of DNA-templated transcription"/>
    <property type="evidence" value="ECO:0007669"/>
    <property type="project" value="InterPro"/>
</dbReference>
<dbReference type="EMBL" id="CAIT01000009">
    <property type="protein sequence ID" value="CCH55460.1"/>
    <property type="molecule type" value="Genomic_DNA"/>
</dbReference>
<dbReference type="GO" id="GO:0000156">
    <property type="term" value="F:phosphorelay response regulator activity"/>
    <property type="evidence" value="ECO:0007669"/>
    <property type="project" value="TreeGrafter"/>
</dbReference>
<comment type="caution">
    <text evidence="8">The sequence shown here is derived from an EMBL/GenBank/DDBJ whole genome shotgun (WGS) entry which is preliminary data.</text>
</comment>
<evidence type="ECO:0000256" key="3">
    <source>
        <dbReference type="ARBA" id="ARBA00023125"/>
    </source>
</evidence>
<dbReference type="InterPro" id="IPR039420">
    <property type="entry name" value="WalR-like"/>
</dbReference>